<name>A0A5B7I100_PORTR</name>
<dbReference type="Proteomes" id="UP000324222">
    <property type="component" value="Unassembled WGS sequence"/>
</dbReference>
<reference evidence="1 2" key="1">
    <citation type="submission" date="2019-05" db="EMBL/GenBank/DDBJ databases">
        <title>Another draft genome of Portunus trituberculatus and its Hox gene families provides insights of decapod evolution.</title>
        <authorList>
            <person name="Jeong J.-H."/>
            <person name="Song I."/>
            <person name="Kim S."/>
            <person name="Choi T."/>
            <person name="Kim D."/>
            <person name="Ryu S."/>
            <person name="Kim W."/>
        </authorList>
    </citation>
    <scope>NUCLEOTIDE SEQUENCE [LARGE SCALE GENOMIC DNA]</scope>
    <source>
        <tissue evidence="1">Muscle</tissue>
    </source>
</reference>
<proteinExistence type="predicted"/>
<evidence type="ECO:0000313" key="2">
    <source>
        <dbReference type="Proteomes" id="UP000324222"/>
    </source>
</evidence>
<keyword evidence="2" id="KW-1185">Reference proteome</keyword>
<comment type="caution">
    <text evidence="1">The sequence shown here is derived from an EMBL/GenBank/DDBJ whole genome shotgun (WGS) entry which is preliminary data.</text>
</comment>
<accession>A0A5B7I100</accession>
<gene>
    <name evidence="1" type="ORF">E2C01_070323</name>
</gene>
<sequence length="166" mass="18756">MAITSVTPPPAGDRLIQTMLQDYPMSLSGSLPPHRGTLAPDCRGTHSEAPPPRTSRLNAQHSLPHTFLSAGLAHKARQLTNTPCSRIRNIFKGHTLISQTLANPTGDVECLPNTHYYHRDALGNTDTFHRSLADVTLTRQRHVWEHCLTSRCLHRLRRLHPDKWRR</sequence>
<dbReference type="EMBL" id="VSRR010042177">
    <property type="protein sequence ID" value="MPC75923.1"/>
    <property type="molecule type" value="Genomic_DNA"/>
</dbReference>
<protein>
    <submittedName>
        <fullName evidence="1">Uncharacterized protein</fullName>
    </submittedName>
</protein>
<evidence type="ECO:0000313" key="1">
    <source>
        <dbReference type="EMBL" id="MPC75923.1"/>
    </source>
</evidence>
<organism evidence="1 2">
    <name type="scientific">Portunus trituberculatus</name>
    <name type="common">Swimming crab</name>
    <name type="synonym">Neptunus trituberculatus</name>
    <dbReference type="NCBI Taxonomy" id="210409"/>
    <lineage>
        <taxon>Eukaryota</taxon>
        <taxon>Metazoa</taxon>
        <taxon>Ecdysozoa</taxon>
        <taxon>Arthropoda</taxon>
        <taxon>Crustacea</taxon>
        <taxon>Multicrustacea</taxon>
        <taxon>Malacostraca</taxon>
        <taxon>Eumalacostraca</taxon>
        <taxon>Eucarida</taxon>
        <taxon>Decapoda</taxon>
        <taxon>Pleocyemata</taxon>
        <taxon>Brachyura</taxon>
        <taxon>Eubrachyura</taxon>
        <taxon>Portunoidea</taxon>
        <taxon>Portunidae</taxon>
        <taxon>Portuninae</taxon>
        <taxon>Portunus</taxon>
    </lineage>
</organism>
<dbReference type="AlphaFoldDB" id="A0A5B7I100"/>